<dbReference type="AlphaFoldDB" id="B2TR87"/>
<dbReference type="HOGENOM" id="CLU_219676_0_0_9"/>
<evidence type="ECO:0000313" key="1">
    <source>
        <dbReference type="EMBL" id="ACD23539.1"/>
    </source>
</evidence>
<accession>B2TR87</accession>
<dbReference type="EMBL" id="CP001056">
    <property type="protein sequence ID" value="ACD23539.1"/>
    <property type="molecule type" value="Genomic_DNA"/>
</dbReference>
<reference evidence="1" key="1">
    <citation type="submission" date="2009-06" db="EMBL/GenBank/DDBJ databases">
        <authorList>
            <consortium name="US DOE Joint Genome Institute (JGI-PGF)"/>
            <person name="Lucas S."/>
            <person name="Copeland A."/>
            <person name="Lapidus A."/>
            <person name="Glavina del Rio T."/>
            <person name="Dalin E."/>
            <person name="Tice H."/>
            <person name="Bruce D."/>
            <person name="Goodwin L."/>
            <person name="Pitluck S."/>
            <person name="Kyrpides N."/>
            <person name="Mavromatis K."/>
            <person name="Ivanova N."/>
            <person name="Saunders E."/>
            <person name="Brettin T."/>
            <person name="Detter J.C."/>
            <person name="Han C."/>
            <person name="Larimer F."/>
            <person name="Land M."/>
            <person name="Hauser L."/>
            <person name="Markowitz V."/>
            <person name="Cheng J.-F."/>
            <person name="Hugenholtz P."/>
            <person name="Woyke T."/>
            <person name="Wu D."/>
            <person name="Gronow S."/>
            <person name="Klenk H.-P."/>
            <person name="Eisen J.A."/>
        </authorList>
    </citation>
    <scope>NUCLEOTIDE SEQUENCE</scope>
    <source>
        <strain evidence="1">Eklund 17B</strain>
    </source>
</reference>
<proteinExistence type="predicted"/>
<dbReference type="KEGG" id="cbk:CLL_A3489"/>
<protein>
    <submittedName>
        <fullName evidence="1">Uncharacterized protein</fullName>
    </submittedName>
</protein>
<name>B2TR87_CLOBB</name>
<gene>
    <name evidence="1" type="ordered locus">CLL_A3489</name>
</gene>
<sequence>MPGKFKEIVVITISFLVYKNILKYCLNNRWNLIYTIKT</sequence>
<reference evidence="1" key="2">
    <citation type="submission" date="2009-08" db="EMBL/GenBank/DDBJ databases">
        <authorList>
            <person name="Shrivastava S."/>
            <person name="Brinkac L.M."/>
            <person name="Dodson R.J."/>
            <person name="Harkins D.M."/>
            <person name="Durkin A.S."/>
            <person name="Sutton G."/>
        </authorList>
    </citation>
    <scope>NUCLEOTIDE SEQUENCE</scope>
    <source>
        <strain evidence="1">Eklund 17B</strain>
    </source>
</reference>
<organism evidence="1">
    <name type="scientific">Clostridium botulinum (strain Eklund 17B / Type B)</name>
    <dbReference type="NCBI Taxonomy" id="935198"/>
    <lineage>
        <taxon>Bacteria</taxon>
        <taxon>Bacillati</taxon>
        <taxon>Bacillota</taxon>
        <taxon>Clostridia</taxon>
        <taxon>Eubacteriales</taxon>
        <taxon>Clostridiaceae</taxon>
        <taxon>Clostridium</taxon>
    </lineage>
</organism>